<dbReference type="Proteomes" id="UP000276741">
    <property type="component" value="Chromosome"/>
</dbReference>
<dbReference type="AlphaFoldDB" id="A0A348B2Z0"/>
<dbReference type="InterPro" id="IPR036868">
    <property type="entry name" value="TusA-like_sf"/>
</dbReference>
<evidence type="ECO:0000313" key="2">
    <source>
        <dbReference type="EMBL" id="BBD72542.1"/>
    </source>
</evidence>
<dbReference type="Pfam" id="PF01206">
    <property type="entry name" value="TusA"/>
    <property type="match status" value="1"/>
</dbReference>
<reference evidence="4" key="2">
    <citation type="submission" date="2018-04" db="EMBL/GenBank/DDBJ databases">
        <title>Complete genome sequence of Sulfodiicoccus acidiphilus strain HS-1.</title>
        <authorList>
            <person name="Sakai H.D."/>
            <person name="Kurosawa N."/>
        </authorList>
    </citation>
    <scope>NUCLEOTIDE SEQUENCE [LARGE SCALE GENOMIC DNA]</scope>
    <source>
        <strain evidence="4">HS-1</strain>
    </source>
</reference>
<organism evidence="2 4">
    <name type="scientific">Sulfodiicoccus acidiphilus</name>
    <dbReference type="NCBI Taxonomy" id="1670455"/>
    <lineage>
        <taxon>Archaea</taxon>
        <taxon>Thermoproteota</taxon>
        <taxon>Thermoprotei</taxon>
        <taxon>Sulfolobales</taxon>
        <taxon>Sulfolobaceae</taxon>
        <taxon>Sulfodiicoccus</taxon>
    </lineage>
</organism>
<accession>A0A348B2Z0</accession>
<dbReference type="InterPro" id="IPR001455">
    <property type="entry name" value="TusA-like"/>
</dbReference>
<dbReference type="EMBL" id="BMQS01000007">
    <property type="protein sequence ID" value="GGT93798.1"/>
    <property type="molecule type" value="Genomic_DNA"/>
</dbReference>
<dbReference type="SUPFAM" id="SSF64307">
    <property type="entry name" value="SirA-like"/>
    <property type="match status" value="1"/>
</dbReference>
<feature type="domain" description="UPF0033" evidence="1">
    <location>
        <begin position="9"/>
        <end position="71"/>
    </location>
</feature>
<protein>
    <recommendedName>
        <fullName evidence="1">UPF0033 domain-containing protein</fullName>
    </recommendedName>
</protein>
<dbReference type="Gene3D" id="3.30.110.40">
    <property type="entry name" value="TusA-like domain"/>
    <property type="match status" value="1"/>
</dbReference>
<dbReference type="GeneID" id="38666436"/>
<dbReference type="RefSeq" id="WP_229768162.1">
    <property type="nucleotide sequence ID" value="NZ_AP018553.1"/>
</dbReference>
<keyword evidence="4" id="KW-1185">Reference proteome</keyword>
<dbReference type="Proteomes" id="UP000616143">
    <property type="component" value="Unassembled WGS sequence"/>
</dbReference>
<evidence type="ECO:0000259" key="1">
    <source>
        <dbReference type="Pfam" id="PF01206"/>
    </source>
</evidence>
<name>A0A348B2Z0_9CREN</name>
<reference evidence="3" key="4">
    <citation type="submission" date="2020-09" db="EMBL/GenBank/DDBJ databases">
        <authorList>
            <person name="Sun Q."/>
            <person name="Ohkuma M."/>
        </authorList>
    </citation>
    <scope>NUCLEOTIDE SEQUENCE</scope>
    <source>
        <strain evidence="3">JCM 31740</strain>
    </source>
</reference>
<dbReference type="KEGG" id="sacd:HS1genome_0931"/>
<evidence type="ECO:0000313" key="3">
    <source>
        <dbReference type="EMBL" id="GGT93798.1"/>
    </source>
</evidence>
<gene>
    <name evidence="3" type="ORF">GCM10007116_09400</name>
    <name evidence="2" type="ORF">HS1genome_0931</name>
</gene>
<sequence>MSEYVIDSNDVCSMVLVKLLRIWRNASPGDIVVVRTPWEGAASELGKWCTETGNTFLSVQREGGRYVVRLRLEGKFT</sequence>
<proteinExistence type="predicted"/>
<dbReference type="EMBL" id="AP018553">
    <property type="protein sequence ID" value="BBD72542.1"/>
    <property type="molecule type" value="Genomic_DNA"/>
</dbReference>
<evidence type="ECO:0000313" key="4">
    <source>
        <dbReference type="Proteomes" id="UP000276741"/>
    </source>
</evidence>
<reference evidence="3" key="1">
    <citation type="journal article" date="2014" name="Int. J. Syst. Evol. Microbiol.">
        <title>Complete genome sequence of Corynebacterium casei LMG S-19264T (=DSM 44701T), isolated from a smear-ripened cheese.</title>
        <authorList>
            <consortium name="US DOE Joint Genome Institute (JGI-PGF)"/>
            <person name="Walter F."/>
            <person name="Albersmeier A."/>
            <person name="Kalinowski J."/>
            <person name="Ruckert C."/>
        </authorList>
    </citation>
    <scope>NUCLEOTIDE SEQUENCE</scope>
    <source>
        <strain evidence="3">JCM 31740</strain>
    </source>
</reference>
<reference evidence="2" key="3">
    <citation type="journal article" date="2019" name="BMC Res. Notes">
        <title>Complete genome sequence of the Sulfodiicoccus acidiphilus strain HS-1T, the first crenarchaeon that lacks polB3, isolated from an acidic hot spring in Ohwaku-dani, Hakone, Japan.</title>
        <authorList>
            <person name="Sakai H.D."/>
            <person name="Kurosawa N."/>
        </authorList>
    </citation>
    <scope>NUCLEOTIDE SEQUENCE</scope>
    <source>
        <strain evidence="2">HS-1</strain>
    </source>
</reference>